<evidence type="ECO:0000313" key="7">
    <source>
        <dbReference type="EMBL" id="ANU21670.1"/>
    </source>
</evidence>
<dbReference type="InterPro" id="IPR051459">
    <property type="entry name" value="Cytochrome_c-type_DH"/>
</dbReference>
<dbReference type="AlphaFoldDB" id="A0A1C7ECR8"/>
<dbReference type="Gene3D" id="1.10.760.10">
    <property type="entry name" value="Cytochrome c-like domain"/>
    <property type="match status" value="2"/>
</dbReference>
<dbReference type="KEGG" id="ppla:BBI15_04065"/>
<reference evidence="7" key="1">
    <citation type="submission" date="2016-10" db="EMBL/GenBank/DDBJ databases">
        <authorList>
            <person name="See-Too W.S."/>
        </authorList>
    </citation>
    <scope>NUCLEOTIDE SEQUENCE [LARGE SCALE GENOMIC DNA]</scope>
    <source>
        <strain evidence="7">DSM 23997</strain>
    </source>
</reference>
<dbReference type="Proteomes" id="UP000092650">
    <property type="component" value="Chromosome"/>
</dbReference>
<evidence type="ECO:0000256" key="3">
    <source>
        <dbReference type="ARBA" id="ARBA00023004"/>
    </source>
</evidence>
<evidence type="ECO:0000256" key="5">
    <source>
        <dbReference type="SAM" id="MobiDB-lite"/>
    </source>
</evidence>
<dbReference type="Pfam" id="PF13442">
    <property type="entry name" value="Cytochrome_CBB3"/>
    <property type="match status" value="1"/>
</dbReference>
<sequence length="326" mass="34956">MKKIGYCSIFLLILAVMAIGVLSSELSAEKSKTAEVQSDGPETARTDQATAGITHSPPSLDEVPEGPEGEAVKRGYELVNNTSEVLRADAASVEDGQQRVNELSCTSCHAGAGLEEDSSSMVGVASAYPMYIGRSGEIVTLEERINGCMVRSMNGEVFAEDDEDLDAMVAYLNYISEGIPQGAEMPWRHQNSMENVPVPDVDNGEKLYQASCVACHAADGGGTGSNSGPAVWGEGSFNDGAGLARMTKMAGYLQNNMPKGAENTLSDQEASDLAAFILSQDRPEWEGHEQDWPKGNRPPDAMTKERRDQVKDGTIDWNEVLGKEAK</sequence>
<evidence type="ECO:0000256" key="2">
    <source>
        <dbReference type="ARBA" id="ARBA00022723"/>
    </source>
</evidence>
<dbReference type="PROSITE" id="PS51007">
    <property type="entry name" value="CYTC"/>
    <property type="match status" value="2"/>
</dbReference>
<dbReference type="Pfam" id="PF21342">
    <property type="entry name" value="SoxA-TsdA_cyt-c"/>
    <property type="match status" value="1"/>
</dbReference>
<feature type="region of interest" description="Disordered" evidence="5">
    <location>
        <begin position="31"/>
        <end position="69"/>
    </location>
</feature>
<evidence type="ECO:0000259" key="6">
    <source>
        <dbReference type="PROSITE" id="PS51007"/>
    </source>
</evidence>
<dbReference type="OrthoDB" id="9779283at2"/>
<keyword evidence="8" id="KW-1185">Reference proteome</keyword>
<feature type="domain" description="Cytochrome c" evidence="6">
    <location>
        <begin position="199"/>
        <end position="281"/>
    </location>
</feature>
<proteinExistence type="predicted"/>
<dbReference type="STRING" id="1038856.BBI15_04065"/>
<evidence type="ECO:0000256" key="4">
    <source>
        <dbReference type="PROSITE-ProRule" id="PRU00433"/>
    </source>
</evidence>
<dbReference type="GO" id="GO:0009055">
    <property type="term" value="F:electron transfer activity"/>
    <property type="evidence" value="ECO:0007669"/>
    <property type="project" value="InterPro"/>
</dbReference>
<dbReference type="EMBL" id="CP016539">
    <property type="protein sequence ID" value="ANU21670.1"/>
    <property type="molecule type" value="Genomic_DNA"/>
</dbReference>
<gene>
    <name evidence="7" type="ORF">BBI15_04065</name>
</gene>
<evidence type="ECO:0000313" key="8">
    <source>
        <dbReference type="Proteomes" id="UP000092650"/>
    </source>
</evidence>
<dbReference type="GO" id="GO:0046872">
    <property type="term" value="F:metal ion binding"/>
    <property type="evidence" value="ECO:0007669"/>
    <property type="project" value="UniProtKB-KW"/>
</dbReference>
<feature type="compositionally biased region" description="Polar residues" evidence="5">
    <location>
        <begin position="46"/>
        <end position="57"/>
    </location>
</feature>
<dbReference type="InterPro" id="IPR009056">
    <property type="entry name" value="Cyt_c-like_dom"/>
</dbReference>
<dbReference type="InterPro" id="IPR036909">
    <property type="entry name" value="Cyt_c-like_dom_sf"/>
</dbReference>
<feature type="region of interest" description="Disordered" evidence="5">
    <location>
        <begin position="281"/>
        <end position="311"/>
    </location>
</feature>
<feature type="compositionally biased region" description="Basic and acidic residues" evidence="5">
    <location>
        <begin position="281"/>
        <end position="294"/>
    </location>
</feature>
<evidence type="ECO:0000256" key="1">
    <source>
        <dbReference type="ARBA" id="ARBA00022617"/>
    </source>
</evidence>
<dbReference type="PANTHER" id="PTHR35008">
    <property type="entry name" value="BLL4482 PROTEIN-RELATED"/>
    <property type="match status" value="1"/>
</dbReference>
<keyword evidence="1 4" id="KW-0349">Heme</keyword>
<dbReference type="PANTHER" id="PTHR35008:SF4">
    <property type="entry name" value="BLL4482 PROTEIN"/>
    <property type="match status" value="1"/>
</dbReference>
<dbReference type="GO" id="GO:0020037">
    <property type="term" value="F:heme binding"/>
    <property type="evidence" value="ECO:0007669"/>
    <property type="project" value="InterPro"/>
</dbReference>
<organism evidence="7 8">
    <name type="scientific">Planococcus plakortidis</name>
    <dbReference type="NCBI Taxonomy" id="1038856"/>
    <lineage>
        <taxon>Bacteria</taxon>
        <taxon>Bacillati</taxon>
        <taxon>Bacillota</taxon>
        <taxon>Bacilli</taxon>
        <taxon>Bacillales</taxon>
        <taxon>Caryophanaceae</taxon>
        <taxon>Planococcus</taxon>
    </lineage>
</organism>
<name>A0A1C7ECR8_9BACL</name>
<feature type="compositionally biased region" description="Basic and acidic residues" evidence="5">
    <location>
        <begin position="302"/>
        <end position="311"/>
    </location>
</feature>
<protein>
    <submittedName>
        <fullName evidence="7">C cytochrome</fullName>
    </submittedName>
</protein>
<keyword evidence="3 4" id="KW-0408">Iron</keyword>
<feature type="domain" description="Cytochrome c" evidence="6">
    <location>
        <begin position="91"/>
        <end position="176"/>
    </location>
</feature>
<dbReference type="SUPFAM" id="SSF46626">
    <property type="entry name" value="Cytochrome c"/>
    <property type="match status" value="2"/>
</dbReference>
<keyword evidence="2 4" id="KW-0479">Metal-binding</keyword>
<accession>A0A1C7ECR8</accession>